<dbReference type="Proteomes" id="UP000031668">
    <property type="component" value="Unassembled WGS sequence"/>
</dbReference>
<dbReference type="EMBL" id="JWZT01005338">
    <property type="protein sequence ID" value="KII61509.1"/>
    <property type="molecule type" value="Genomic_DNA"/>
</dbReference>
<evidence type="ECO:0000313" key="1">
    <source>
        <dbReference type="EMBL" id="KII61509.1"/>
    </source>
</evidence>
<name>A0A0C2MAZ7_THEKT</name>
<protein>
    <submittedName>
        <fullName evidence="1">Uncharacterized protein</fullName>
    </submittedName>
</protein>
<gene>
    <name evidence="1" type="ORF">RF11_10008</name>
</gene>
<accession>A0A0C2MAZ7</accession>
<keyword evidence="2" id="KW-1185">Reference proteome</keyword>
<organism evidence="1 2">
    <name type="scientific">Thelohanellus kitauei</name>
    <name type="common">Myxosporean</name>
    <dbReference type="NCBI Taxonomy" id="669202"/>
    <lineage>
        <taxon>Eukaryota</taxon>
        <taxon>Metazoa</taxon>
        <taxon>Cnidaria</taxon>
        <taxon>Myxozoa</taxon>
        <taxon>Myxosporea</taxon>
        <taxon>Bivalvulida</taxon>
        <taxon>Platysporina</taxon>
        <taxon>Myxobolidae</taxon>
        <taxon>Thelohanellus</taxon>
    </lineage>
</organism>
<dbReference type="AlphaFoldDB" id="A0A0C2MAZ7"/>
<proteinExistence type="predicted"/>
<reference evidence="1 2" key="1">
    <citation type="journal article" date="2014" name="Genome Biol. Evol.">
        <title>The genome of the myxosporean Thelohanellus kitauei shows adaptations to nutrient acquisition within its fish host.</title>
        <authorList>
            <person name="Yang Y."/>
            <person name="Xiong J."/>
            <person name="Zhou Z."/>
            <person name="Huo F."/>
            <person name="Miao W."/>
            <person name="Ran C."/>
            <person name="Liu Y."/>
            <person name="Zhang J."/>
            <person name="Feng J."/>
            <person name="Wang M."/>
            <person name="Wang M."/>
            <person name="Wang L."/>
            <person name="Yao B."/>
        </authorList>
    </citation>
    <scope>NUCLEOTIDE SEQUENCE [LARGE SCALE GENOMIC DNA]</scope>
    <source>
        <strain evidence="1">Wuqing</strain>
    </source>
</reference>
<sequence length="101" mass="11281">MLDYHTHIPKANRRSTRTSSATTRNSCYVTGLVPWTSERSQTSCCLKFYTSHACLGAGRQVNYQELFREGQVHYRGDLNWGTGCGADRDLGTSVCSEKAAR</sequence>
<comment type="caution">
    <text evidence="1">The sequence shown here is derived from an EMBL/GenBank/DDBJ whole genome shotgun (WGS) entry which is preliminary data.</text>
</comment>
<evidence type="ECO:0000313" key="2">
    <source>
        <dbReference type="Proteomes" id="UP000031668"/>
    </source>
</evidence>